<evidence type="ECO:0000313" key="4">
    <source>
        <dbReference type="RefSeq" id="XP_060052614.1"/>
    </source>
</evidence>
<dbReference type="AlphaFoldDB" id="A0A1S3WFY3"/>
<dbReference type="PANTHER" id="PTHR14566:SF0">
    <property type="entry name" value="CELL CYCLE REGULATOR OF NON-HOMOLOGOUS END JOINING"/>
    <property type="match status" value="1"/>
</dbReference>
<dbReference type="GO" id="GO:0006303">
    <property type="term" value="P:double-strand break repair via nonhomologous end joining"/>
    <property type="evidence" value="ECO:0007669"/>
    <property type="project" value="TreeGrafter"/>
</dbReference>
<dbReference type="RefSeq" id="XP_060052614.1">
    <property type="nucleotide sequence ID" value="XM_060196631.1"/>
</dbReference>
<dbReference type="Proteomes" id="UP001652624">
    <property type="component" value="Chromosome 8"/>
</dbReference>
<feature type="region of interest" description="Disordered" evidence="1">
    <location>
        <begin position="85"/>
        <end position="147"/>
    </location>
</feature>
<reference evidence="3" key="1">
    <citation type="submission" date="2025-04" db="UniProtKB">
        <authorList>
            <consortium name="RefSeq"/>
        </authorList>
    </citation>
    <scope>IDENTIFICATION</scope>
</reference>
<evidence type="ECO:0000313" key="3">
    <source>
        <dbReference type="RefSeq" id="XP_007526628.1"/>
    </source>
</evidence>
<dbReference type="GO" id="GO:2001033">
    <property type="term" value="P:negative regulation of double-strand break repair via nonhomologous end joining"/>
    <property type="evidence" value="ECO:0007669"/>
    <property type="project" value="InterPro"/>
</dbReference>
<feature type="compositionally biased region" description="Low complexity" evidence="1">
    <location>
        <begin position="93"/>
        <end position="112"/>
    </location>
</feature>
<name>A0A1S3WFY3_ERIEU</name>
<dbReference type="GeneID" id="103116631"/>
<dbReference type="RefSeq" id="XP_007526628.1">
    <property type="nucleotide sequence ID" value="XM_007526566.2"/>
</dbReference>
<dbReference type="InterPro" id="IPR028278">
    <property type="entry name" value="MRI"/>
</dbReference>
<protein>
    <submittedName>
        <fullName evidence="4">Cell cycle regulator of non-homologous end joining</fullName>
    </submittedName>
    <submittedName>
        <fullName evidence="3">Modulator of retrovirus infection homolog</fullName>
    </submittedName>
</protein>
<accession>A0A1S3WFY3</accession>
<evidence type="ECO:0000313" key="2">
    <source>
        <dbReference type="Proteomes" id="UP001652624"/>
    </source>
</evidence>
<organism evidence="2 3">
    <name type="scientific">Erinaceus europaeus</name>
    <name type="common">Western European hedgehog</name>
    <dbReference type="NCBI Taxonomy" id="9365"/>
    <lineage>
        <taxon>Eukaryota</taxon>
        <taxon>Metazoa</taxon>
        <taxon>Chordata</taxon>
        <taxon>Craniata</taxon>
        <taxon>Vertebrata</taxon>
        <taxon>Euteleostomi</taxon>
        <taxon>Mammalia</taxon>
        <taxon>Eutheria</taxon>
        <taxon>Laurasiatheria</taxon>
        <taxon>Eulipotyphla</taxon>
        <taxon>Erinaceidae</taxon>
        <taxon>Erinaceinae</taxon>
        <taxon>Erinaceus</taxon>
    </lineage>
</organism>
<dbReference type="eggNOG" id="ENOG502SEX2">
    <property type="taxonomic scope" value="Eukaryota"/>
</dbReference>
<keyword evidence="2" id="KW-1185">Reference proteome</keyword>
<dbReference type="STRING" id="9365.ENSEEUP00000013135"/>
<proteinExistence type="predicted"/>
<dbReference type="GO" id="GO:0005634">
    <property type="term" value="C:nucleus"/>
    <property type="evidence" value="ECO:0007669"/>
    <property type="project" value="TreeGrafter"/>
</dbReference>
<sequence>MEAFQPGTKRRVLPTWMAAQGAEKNALTLKTPKKRRTVAAVAQTSRVLAMNTVYCMSEAELVDVALGILVEDRKQEQSYEQLALAGADKPELSPTCSASPSWSPSWSSPGSQSEDEDHGKDALSSGLCPSPGPGGSDSACSRSPEKDEDVLKYVREIFFS</sequence>
<dbReference type="OrthoDB" id="9666314at2759"/>
<dbReference type="GO" id="GO:0005737">
    <property type="term" value="C:cytoplasm"/>
    <property type="evidence" value="ECO:0007669"/>
    <property type="project" value="TreeGrafter"/>
</dbReference>
<evidence type="ECO:0000256" key="1">
    <source>
        <dbReference type="SAM" id="MobiDB-lite"/>
    </source>
</evidence>
<gene>
    <name evidence="3" type="primary">LOC103116631</name>
    <name evidence="4" type="synonym">CYREN</name>
</gene>
<dbReference type="Pfam" id="PF15325">
    <property type="entry name" value="MRI"/>
    <property type="match status" value="1"/>
</dbReference>
<dbReference type="PANTHER" id="PTHR14566">
    <property type="entry name" value="CELL CYCLE REGULATOR OF NON-HOMOLOGOUS END JOINING"/>
    <property type="match status" value="1"/>
</dbReference>